<protein>
    <submittedName>
        <fullName evidence="4">DUF148 domain-containing protein</fullName>
    </submittedName>
</protein>
<evidence type="ECO:0000256" key="2">
    <source>
        <dbReference type="SAM" id="SignalP"/>
    </source>
</evidence>
<dbReference type="WBParaSite" id="SPAL_0000107900.1">
    <property type="protein sequence ID" value="SPAL_0000107900.1"/>
    <property type="gene ID" value="SPAL_0000107900"/>
</dbReference>
<feature type="signal peptide" evidence="2">
    <location>
        <begin position="1"/>
        <end position="22"/>
    </location>
</feature>
<evidence type="ECO:0000313" key="3">
    <source>
        <dbReference type="Proteomes" id="UP000046392"/>
    </source>
</evidence>
<keyword evidence="3" id="KW-1185">Reference proteome</keyword>
<evidence type="ECO:0000256" key="1">
    <source>
        <dbReference type="SAM" id="Coils"/>
    </source>
</evidence>
<reference evidence="4" key="1">
    <citation type="submission" date="2017-02" db="UniProtKB">
        <authorList>
            <consortium name="WormBaseParasite"/>
        </authorList>
    </citation>
    <scope>IDENTIFICATION</scope>
</reference>
<evidence type="ECO:0000313" key="4">
    <source>
        <dbReference type="WBParaSite" id="SPAL_0000107900.1"/>
    </source>
</evidence>
<dbReference type="Proteomes" id="UP000046392">
    <property type="component" value="Unplaced"/>
</dbReference>
<name>A0A0N5B4T0_STREA</name>
<feature type="chain" id="PRO_5005893746" evidence="2">
    <location>
        <begin position="23"/>
        <end position="140"/>
    </location>
</feature>
<accession>A0A0N5B4T0</accession>
<keyword evidence="2" id="KW-0732">Signal</keyword>
<organism evidence="3 4">
    <name type="scientific">Strongyloides papillosus</name>
    <name type="common">Intestinal threadworm</name>
    <dbReference type="NCBI Taxonomy" id="174720"/>
    <lineage>
        <taxon>Eukaryota</taxon>
        <taxon>Metazoa</taxon>
        <taxon>Ecdysozoa</taxon>
        <taxon>Nematoda</taxon>
        <taxon>Chromadorea</taxon>
        <taxon>Rhabditida</taxon>
        <taxon>Tylenchina</taxon>
        <taxon>Panagrolaimomorpha</taxon>
        <taxon>Strongyloidoidea</taxon>
        <taxon>Strongyloididae</taxon>
        <taxon>Strongyloides</taxon>
    </lineage>
</organism>
<feature type="coiled-coil region" evidence="1">
    <location>
        <begin position="110"/>
        <end position="137"/>
    </location>
</feature>
<sequence length="140" mass="16119">MMKYFIVQYLLVSILILQFVKSFPQVSPEEESNWRIIDAVSETTKFAAQDLSDKAIDTWRSWSSSLGDWVDNAKNNVQIGLNYIANDIKETKQNIATKVSNFSSVAENKYDEVKNTIKNFASRAEEIRDEAKNKIKKFNN</sequence>
<proteinExistence type="predicted"/>
<keyword evidence="1" id="KW-0175">Coiled coil</keyword>
<dbReference type="AlphaFoldDB" id="A0A0N5B4T0"/>